<dbReference type="AlphaFoldDB" id="A0A1W0ACV5"/>
<protein>
    <submittedName>
        <fullName evidence="3">Type II inositol-3,4-bisphosphate 4-phosphatase</fullName>
    </submittedName>
</protein>
<organism evidence="3 4">
    <name type="scientific">Thraustotheca clavata</name>
    <dbReference type="NCBI Taxonomy" id="74557"/>
    <lineage>
        <taxon>Eukaryota</taxon>
        <taxon>Sar</taxon>
        <taxon>Stramenopiles</taxon>
        <taxon>Oomycota</taxon>
        <taxon>Saprolegniomycetes</taxon>
        <taxon>Saprolegniales</taxon>
        <taxon>Achlyaceae</taxon>
        <taxon>Thraustotheca</taxon>
    </lineage>
</organism>
<dbReference type="PANTHER" id="PTHR12187:SF11">
    <property type="entry name" value="PHOSPHATIDYLINOSITOL-3,4-BISPHOSPHATE 4-PHOSPHATASE"/>
    <property type="match status" value="1"/>
</dbReference>
<dbReference type="InterPro" id="IPR039034">
    <property type="entry name" value="INPP4"/>
</dbReference>
<keyword evidence="4" id="KW-1185">Reference proteome</keyword>
<dbReference type="Proteomes" id="UP000243217">
    <property type="component" value="Unassembled WGS sequence"/>
</dbReference>
<dbReference type="GO" id="GO:0005737">
    <property type="term" value="C:cytoplasm"/>
    <property type="evidence" value="ECO:0007669"/>
    <property type="project" value="TreeGrafter"/>
</dbReference>
<evidence type="ECO:0000256" key="1">
    <source>
        <dbReference type="ARBA" id="ARBA00022801"/>
    </source>
</evidence>
<dbReference type="OrthoDB" id="159395at2759"/>
<proteinExistence type="predicted"/>
<comment type="caution">
    <text evidence="3">The sequence shown here is derived from an EMBL/GenBank/DDBJ whole genome shotgun (WGS) entry which is preliminary data.</text>
</comment>
<dbReference type="EMBL" id="JNBS01000002">
    <property type="protein sequence ID" value="OQS08028.1"/>
    <property type="molecule type" value="Genomic_DNA"/>
</dbReference>
<name>A0A1W0ACV5_9STRA</name>
<gene>
    <name evidence="3" type="ORF">THRCLA_00001</name>
</gene>
<evidence type="ECO:0000313" key="4">
    <source>
        <dbReference type="Proteomes" id="UP000243217"/>
    </source>
</evidence>
<evidence type="ECO:0000313" key="3">
    <source>
        <dbReference type="EMBL" id="OQS08028.1"/>
    </source>
</evidence>
<reference evidence="3 4" key="1">
    <citation type="journal article" date="2014" name="Genome Biol. Evol.">
        <title>The secreted proteins of Achlya hypogyna and Thraustotheca clavata identify the ancestral oomycete secretome and reveal gene acquisitions by horizontal gene transfer.</title>
        <authorList>
            <person name="Misner I."/>
            <person name="Blouin N."/>
            <person name="Leonard G."/>
            <person name="Richards T.A."/>
            <person name="Lane C.E."/>
        </authorList>
    </citation>
    <scope>NUCLEOTIDE SEQUENCE [LARGE SCALE GENOMIC DNA]</scope>
    <source>
        <strain evidence="3 4">ATCC 34112</strain>
    </source>
</reference>
<dbReference type="PANTHER" id="PTHR12187">
    <property type="entry name" value="AGAP000124-PA"/>
    <property type="match status" value="1"/>
</dbReference>
<accession>A0A1W0ACV5</accession>
<evidence type="ECO:0000256" key="2">
    <source>
        <dbReference type="ARBA" id="ARBA00023098"/>
    </source>
</evidence>
<keyword evidence="1" id="KW-0378">Hydrolase</keyword>
<keyword evidence="2" id="KW-0443">Lipid metabolism</keyword>
<dbReference type="STRING" id="74557.A0A1W0ACV5"/>
<dbReference type="GO" id="GO:0016316">
    <property type="term" value="F:phosphatidylinositol-3,4-bisphosphate 4-phosphatase activity"/>
    <property type="evidence" value="ECO:0007669"/>
    <property type="project" value="InterPro"/>
</dbReference>
<sequence>MSVTLEQARILTNEWKALNGRLLCETMRLCGVRRTNVYMNIQSEKFAFNELQRKLLPDCYKPPMGTYKSRKDFAVALRTYTTLTMGAPAAHGRGFTNGGTAKLLESLHEGLREANNLQKRKSRHHVPIGAFNLLTMPISLCPPSEAGPKAYCPLTVTCKSWMELEMRMHCICAQILSAVGAHLDTLLELAAGGSRYHIQSLATIEQIGLLMNFESLLSTHGNEAGMLEDFQAASKWLDRVIFSFEGNSDHVQYKFASTSNHDIALKIRLPEHLHHALPSGLAGGKSFRVVGVLFTQGINEMQSLAHAMRSSTTQTQDEINHESYLRLKLYYHSFLHAGLPCDKQALENLWRSIETSVLHPVAHKKNVGLLVATSEFCRSIGGGRTTCCKSGKDRTAMSVTLEQARILTNEWKVNLITYFHD</sequence>